<dbReference type="InterPro" id="IPR051924">
    <property type="entry name" value="GST_Kappa/NadH"/>
</dbReference>
<dbReference type="CDD" id="cd03022">
    <property type="entry name" value="DsbA_HCCA_Iso"/>
    <property type="match status" value="1"/>
</dbReference>
<organism evidence="4 5">
    <name type="scientific">Kiloniella spongiae</name>
    <dbReference type="NCBI Taxonomy" id="1489064"/>
    <lineage>
        <taxon>Bacteria</taxon>
        <taxon>Pseudomonadati</taxon>
        <taxon>Pseudomonadota</taxon>
        <taxon>Alphaproteobacteria</taxon>
        <taxon>Rhodospirillales</taxon>
        <taxon>Kiloniellaceae</taxon>
        <taxon>Kiloniella</taxon>
    </lineage>
</organism>
<dbReference type="OrthoDB" id="5244108at2"/>
<dbReference type="InterPro" id="IPR001853">
    <property type="entry name" value="DSBA-like_thioredoxin_dom"/>
</dbReference>
<evidence type="ECO:0000256" key="2">
    <source>
        <dbReference type="PIRSR" id="PIRSR006386-1"/>
    </source>
</evidence>
<evidence type="ECO:0000313" key="4">
    <source>
        <dbReference type="EMBL" id="KLN60938.1"/>
    </source>
</evidence>
<gene>
    <name evidence="4" type="ORF">WH96_10885</name>
</gene>
<dbReference type="AlphaFoldDB" id="A0A0H2MF13"/>
<sequence length="198" mass="22394">MTKVIDYYHFLLSPWSYLGIKHFNSVVAKHGAIVNYKPISVMDTFDNMGGTHPSKRHPSRIKHRMIELKRWSKHLDIPMNFEPAFWPADQTLAAQMVYAIQEAGGNAGPFSDAILTAVWAQDRNIADENTLADIARECGFASDTLMAQAKSDAMAQTYSKTTQEAHERDVFGSPTYIYNGENFWGQDRIDFLDKALSE</sequence>
<dbReference type="Pfam" id="PF01323">
    <property type="entry name" value="DSBA"/>
    <property type="match status" value="1"/>
</dbReference>
<dbReference type="InterPro" id="IPR014440">
    <property type="entry name" value="HCCAis_GSTk"/>
</dbReference>
<dbReference type="GO" id="GO:0018845">
    <property type="term" value="F:2-hydroxychromene-2-carboxylate isomerase activity"/>
    <property type="evidence" value="ECO:0007669"/>
    <property type="project" value="UniProtKB-UniRule"/>
</dbReference>
<comment type="similarity">
    <text evidence="1">Belongs to the GST superfamily. NadH family.</text>
</comment>
<dbReference type="EMBL" id="LAQL01000006">
    <property type="protein sequence ID" value="KLN60938.1"/>
    <property type="molecule type" value="Genomic_DNA"/>
</dbReference>
<dbReference type="InterPro" id="IPR044087">
    <property type="entry name" value="NahD-like"/>
</dbReference>
<dbReference type="Gene3D" id="3.40.30.10">
    <property type="entry name" value="Glutaredoxin"/>
    <property type="match status" value="1"/>
</dbReference>
<dbReference type="InterPro" id="IPR036249">
    <property type="entry name" value="Thioredoxin-like_sf"/>
</dbReference>
<dbReference type="GO" id="GO:0004602">
    <property type="term" value="F:glutathione peroxidase activity"/>
    <property type="evidence" value="ECO:0007669"/>
    <property type="project" value="TreeGrafter"/>
</dbReference>
<dbReference type="PANTHER" id="PTHR42943:SF13">
    <property type="entry name" value="GLUTATHIONE S-TRANSFERASE KAPPA-RELATED"/>
    <property type="match status" value="1"/>
</dbReference>
<accession>A0A0H2MF13</accession>
<keyword evidence="5" id="KW-1185">Reference proteome</keyword>
<comment type="caution">
    <text evidence="4">The sequence shown here is derived from an EMBL/GenBank/DDBJ whole genome shotgun (WGS) entry which is preliminary data.</text>
</comment>
<dbReference type="RefSeq" id="WP_047764149.1">
    <property type="nucleotide sequence ID" value="NZ_LAQL01000006.1"/>
</dbReference>
<dbReference type="GO" id="GO:0004364">
    <property type="term" value="F:glutathione transferase activity"/>
    <property type="evidence" value="ECO:0007669"/>
    <property type="project" value="TreeGrafter"/>
</dbReference>
<comment type="catalytic activity">
    <reaction evidence="1">
        <text>2-hydroxychromene-2-carboxylate = (3E)-4-(2-hydroxyphenyl)-2-oxobut-3-enoate</text>
        <dbReference type="Rhea" id="RHEA:27401"/>
        <dbReference type="ChEBI" id="CHEBI:59350"/>
        <dbReference type="ChEBI" id="CHEBI:59353"/>
        <dbReference type="EC" id="5.99.1.4"/>
    </reaction>
</comment>
<dbReference type="EC" id="5.99.1.4" evidence="1"/>
<feature type="active site" description="Nucleophile" evidence="2">
    <location>
        <position position="13"/>
    </location>
</feature>
<dbReference type="GO" id="GO:1901170">
    <property type="term" value="P:naphthalene catabolic process"/>
    <property type="evidence" value="ECO:0007669"/>
    <property type="project" value="InterPro"/>
</dbReference>
<keyword evidence="1" id="KW-0413">Isomerase</keyword>
<dbReference type="Proteomes" id="UP000035444">
    <property type="component" value="Unassembled WGS sequence"/>
</dbReference>
<reference evidence="4 5" key="1">
    <citation type="submission" date="2015-03" db="EMBL/GenBank/DDBJ databases">
        <title>Genome Sequence of Kiloniella spongiae MEBiC09566, isolated from a marine sponge.</title>
        <authorList>
            <person name="Shao Z."/>
            <person name="Wang L."/>
            <person name="Li X."/>
        </authorList>
    </citation>
    <scope>NUCLEOTIDE SEQUENCE [LARGE SCALE GENOMIC DNA]</scope>
    <source>
        <strain evidence="4 5">MEBiC09566</strain>
    </source>
</reference>
<dbReference type="GO" id="GO:0006749">
    <property type="term" value="P:glutathione metabolic process"/>
    <property type="evidence" value="ECO:0007669"/>
    <property type="project" value="TreeGrafter"/>
</dbReference>
<dbReference type="PANTHER" id="PTHR42943">
    <property type="entry name" value="GLUTATHIONE S-TRANSFERASE KAPPA"/>
    <property type="match status" value="1"/>
</dbReference>
<proteinExistence type="inferred from homology"/>
<dbReference type="PIRSF" id="PIRSF006386">
    <property type="entry name" value="HCCAis_GSTk"/>
    <property type="match status" value="1"/>
</dbReference>
<evidence type="ECO:0000256" key="1">
    <source>
        <dbReference type="PIRNR" id="PIRNR006386"/>
    </source>
</evidence>
<evidence type="ECO:0000259" key="3">
    <source>
        <dbReference type="Pfam" id="PF01323"/>
    </source>
</evidence>
<protein>
    <recommendedName>
        <fullName evidence="1">2-hydroxychromene-2-carboxylate isomerase</fullName>
        <ecNumber evidence="1">5.99.1.4</ecNumber>
    </recommendedName>
</protein>
<name>A0A0H2MF13_9PROT</name>
<dbReference type="STRING" id="1489064.WH96_10885"/>
<dbReference type="SUPFAM" id="SSF52833">
    <property type="entry name" value="Thioredoxin-like"/>
    <property type="match status" value="1"/>
</dbReference>
<feature type="domain" description="DSBA-like thioredoxin" evidence="3">
    <location>
        <begin position="5"/>
        <end position="196"/>
    </location>
</feature>
<evidence type="ECO:0000313" key="5">
    <source>
        <dbReference type="Proteomes" id="UP000035444"/>
    </source>
</evidence>